<dbReference type="AlphaFoldDB" id="A0A9P6H6X2"/>
<protein>
    <recommendedName>
        <fullName evidence="1">BTB domain-containing protein</fullName>
    </recommendedName>
</protein>
<proteinExistence type="predicted"/>
<gene>
    <name evidence="2" type="ORF">BJ322DRAFT_1112558</name>
</gene>
<name>A0A9P6H6X2_9AGAM</name>
<keyword evidence="3" id="KW-1185">Reference proteome</keyword>
<dbReference type="PROSITE" id="PS50097">
    <property type="entry name" value="BTB"/>
    <property type="match status" value="1"/>
</dbReference>
<dbReference type="InterPro" id="IPR011333">
    <property type="entry name" value="SKP1/BTB/POZ_sf"/>
</dbReference>
<evidence type="ECO:0000313" key="3">
    <source>
        <dbReference type="Proteomes" id="UP000736335"/>
    </source>
</evidence>
<dbReference type="CDD" id="cd18186">
    <property type="entry name" value="BTB_POZ_ZBTB_KLHL-like"/>
    <property type="match status" value="1"/>
</dbReference>
<dbReference type="OrthoDB" id="2804507at2759"/>
<accession>A0A9P6H6X2</accession>
<evidence type="ECO:0000313" key="2">
    <source>
        <dbReference type="EMBL" id="KAF9780569.1"/>
    </source>
</evidence>
<reference evidence="2" key="1">
    <citation type="journal article" date="2020" name="Nat. Commun.">
        <title>Large-scale genome sequencing of mycorrhizal fungi provides insights into the early evolution of symbiotic traits.</title>
        <authorList>
            <person name="Miyauchi S."/>
            <person name="Kiss E."/>
            <person name="Kuo A."/>
            <person name="Drula E."/>
            <person name="Kohler A."/>
            <person name="Sanchez-Garcia M."/>
            <person name="Morin E."/>
            <person name="Andreopoulos B."/>
            <person name="Barry K.W."/>
            <person name="Bonito G."/>
            <person name="Buee M."/>
            <person name="Carver A."/>
            <person name="Chen C."/>
            <person name="Cichocki N."/>
            <person name="Clum A."/>
            <person name="Culley D."/>
            <person name="Crous P.W."/>
            <person name="Fauchery L."/>
            <person name="Girlanda M."/>
            <person name="Hayes R.D."/>
            <person name="Keri Z."/>
            <person name="LaButti K."/>
            <person name="Lipzen A."/>
            <person name="Lombard V."/>
            <person name="Magnuson J."/>
            <person name="Maillard F."/>
            <person name="Murat C."/>
            <person name="Nolan M."/>
            <person name="Ohm R.A."/>
            <person name="Pangilinan J."/>
            <person name="Pereira M.F."/>
            <person name="Perotto S."/>
            <person name="Peter M."/>
            <person name="Pfister S."/>
            <person name="Riley R."/>
            <person name="Sitrit Y."/>
            <person name="Stielow J.B."/>
            <person name="Szollosi G."/>
            <person name="Zifcakova L."/>
            <person name="Stursova M."/>
            <person name="Spatafora J.W."/>
            <person name="Tedersoo L."/>
            <person name="Vaario L.M."/>
            <person name="Yamada A."/>
            <person name="Yan M."/>
            <person name="Wang P."/>
            <person name="Xu J."/>
            <person name="Bruns T."/>
            <person name="Baldrian P."/>
            <person name="Vilgalys R."/>
            <person name="Dunand C."/>
            <person name="Henrissat B."/>
            <person name="Grigoriev I.V."/>
            <person name="Hibbett D."/>
            <person name="Nagy L.G."/>
            <person name="Martin F.M."/>
        </authorList>
    </citation>
    <scope>NUCLEOTIDE SEQUENCE</scope>
    <source>
        <strain evidence="2">UH-Tt-Lm1</strain>
    </source>
</reference>
<comment type="caution">
    <text evidence="2">The sequence shown here is derived from an EMBL/GenBank/DDBJ whole genome shotgun (WGS) entry which is preliminary data.</text>
</comment>
<feature type="domain" description="BTB" evidence="1">
    <location>
        <begin position="20"/>
        <end position="88"/>
    </location>
</feature>
<dbReference type="Proteomes" id="UP000736335">
    <property type="component" value="Unassembled WGS sequence"/>
</dbReference>
<dbReference type="SUPFAM" id="SSF54695">
    <property type="entry name" value="POZ domain"/>
    <property type="match status" value="1"/>
</dbReference>
<reference evidence="2" key="2">
    <citation type="submission" date="2020-11" db="EMBL/GenBank/DDBJ databases">
        <authorList>
            <consortium name="DOE Joint Genome Institute"/>
            <person name="Kuo A."/>
            <person name="Miyauchi S."/>
            <person name="Kiss E."/>
            <person name="Drula E."/>
            <person name="Kohler A."/>
            <person name="Sanchez-Garcia M."/>
            <person name="Andreopoulos B."/>
            <person name="Barry K.W."/>
            <person name="Bonito G."/>
            <person name="Buee M."/>
            <person name="Carver A."/>
            <person name="Chen C."/>
            <person name="Cichocki N."/>
            <person name="Clum A."/>
            <person name="Culley D."/>
            <person name="Crous P.W."/>
            <person name="Fauchery L."/>
            <person name="Girlanda M."/>
            <person name="Hayes R."/>
            <person name="Keri Z."/>
            <person name="Labutti K."/>
            <person name="Lipzen A."/>
            <person name="Lombard V."/>
            <person name="Magnuson J."/>
            <person name="Maillard F."/>
            <person name="Morin E."/>
            <person name="Murat C."/>
            <person name="Nolan M."/>
            <person name="Ohm R."/>
            <person name="Pangilinan J."/>
            <person name="Pereira M."/>
            <person name="Perotto S."/>
            <person name="Peter M."/>
            <person name="Riley R."/>
            <person name="Sitrit Y."/>
            <person name="Stielow B."/>
            <person name="Szollosi G."/>
            <person name="Zifcakova L."/>
            <person name="Stursova M."/>
            <person name="Spatafora J.W."/>
            <person name="Tedersoo L."/>
            <person name="Vaario L.-M."/>
            <person name="Yamada A."/>
            <person name="Yan M."/>
            <person name="Wang P."/>
            <person name="Xu J."/>
            <person name="Bruns T."/>
            <person name="Baldrian P."/>
            <person name="Vilgalys R."/>
            <person name="Henrissat B."/>
            <person name="Grigoriev I.V."/>
            <person name="Hibbett D."/>
            <person name="Nagy L.G."/>
            <person name="Martin F.M."/>
        </authorList>
    </citation>
    <scope>NUCLEOTIDE SEQUENCE</scope>
    <source>
        <strain evidence="2">UH-Tt-Lm1</strain>
    </source>
</reference>
<dbReference type="EMBL" id="WIUZ02000016">
    <property type="protein sequence ID" value="KAF9780569.1"/>
    <property type="molecule type" value="Genomic_DNA"/>
</dbReference>
<evidence type="ECO:0000259" key="1">
    <source>
        <dbReference type="PROSITE" id="PS50097"/>
    </source>
</evidence>
<dbReference type="Gene3D" id="3.30.710.10">
    <property type="entry name" value="Potassium Channel Kv1.1, Chain A"/>
    <property type="match status" value="1"/>
</dbReference>
<dbReference type="InterPro" id="IPR000210">
    <property type="entry name" value="BTB/POZ_dom"/>
</dbReference>
<dbReference type="SMART" id="SM00225">
    <property type="entry name" value="BTB"/>
    <property type="match status" value="1"/>
</dbReference>
<sequence>MDLPPPTPPVRSLEFYYTDGNVVFQVSNVLYRLHKSVLAARLDLFGRMFMMSNGQRQPEDGQDDNHAVQIDDGIAVREDFEALIKHIYGQWTAPPYPVPFLLSVLKLSTRWGSEDGRERAIYYLGDRSTNFSNLLKFYASIKYNVPQWTRPAFDVLVSTDWKLGDLPLLACYDLSLEIVDLVIKTRDIISREQRRLATLPPPVSHHENCGRHQREKCSEAWMAAWILAIGRKVVHVDPLFQLQPYQAADAIRGLVVPGMSKRCLELTVERTIEGDAFDYVHKVSTAALAKLSL</sequence>
<organism evidence="2 3">
    <name type="scientific">Thelephora terrestris</name>
    <dbReference type="NCBI Taxonomy" id="56493"/>
    <lineage>
        <taxon>Eukaryota</taxon>
        <taxon>Fungi</taxon>
        <taxon>Dikarya</taxon>
        <taxon>Basidiomycota</taxon>
        <taxon>Agaricomycotina</taxon>
        <taxon>Agaricomycetes</taxon>
        <taxon>Thelephorales</taxon>
        <taxon>Thelephoraceae</taxon>
        <taxon>Thelephora</taxon>
    </lineage>
</organism>